<accession>A0A8G0KTP8</accession>
<dbReference type="Proteomes" id="UP000824721">
    <property type="component" value="Chromosome"/>
</dbReference>
<evidence type="ECO:0000256" key="1">
    <source>
        <dbReference type="PROSITE-ProRule" id="PRU01360"/>
    </source>
</evidence>
<dbReference type="EMBL" id="CP067378">
    <property type="protein sequence ID" value="QYS88302.1"/>
    <property type="molecule type" value="Genomic_DNA"/>
</dbReference>
<proteinExistence type="inferred from homology"/>
<dbReference type="InterPro" id="IPR037066">
    <property type="entry name" value="Plug_dom_sf"/>
</dbReference>
<keyword evidence="1" id="KW-0813">Transport</keyword>
<keyword evidence="1" id="KW-0812">Transmembrane</keyword>
<evidence type="ECO:0000313" key="2">
    <source>
        <dbReference type="EMBL" id="QYS88302.1"/>
    </source>
</evidence>
<organism evidence="2">
    <name type="scientific">Flavobacterium columnare</name>
    <dbReference type="NCBI Taxonomy" id="996"/>
    <lineage>
        <taxon>Bacteria</taxon>
        <taxon>Pseudomonadati</taxon>
        <taxon>Bacteroidota</taxon>
        <taxon>Flavobacteriia</taxon>
        <taxon>Flavobacteriales</taxon>
        <taxon>Flavobacteriaceae</taxon>
        <taxon>Flavobacterium</taxon>
    </lineage>
</organism>
<comment type="similarity">
    <text evidence="1">Belongs to the TonB-dependent receptor family.</text>
</comment>
<dbReference type="KEGG" id="fdv:JJC05_11160"/>
<evidence type="ECO:0008006" key="3">
    <source>
        <dbReference type="Google" id="ProtNLM"/>
    </source>
</evidence>
<dbReference type="AlphaFoldDB" id="A0A8G0KTP8"/>
<gene>
    <name evidence="2" type="ORF">JJC05_11160</name>
</gene>
<name>A0A8G0KTP8_9FLAO</name>
<keyword evidence="1" id="KW-0998">Cell outer membrane</keyword>
<reference evidence="2" key="1">
    <citation type="submission" date="2020-12" db="EMBL/GenBank/DDBJ databases">
        <title>Genome sequencing of genetic groups of Flavobacterium columnare.</title>
        <authorList>
            <person name="Waldbieser G.C."/>
            <person name="Griffin M.J."/>
            <person name="LaFrentz B.R."/>
        </authorList>
    </citation>
    <scope>NUCLEOTIDE SEQUENCE</scope>
    <source>
        <strain evidence="2">90-106</strain>
    </source>
</reference>
<dbReference type="GO" id="GO:0009279">
    <property type="term" value="C:cell outer membrane"/>
    <property type="evidence" value="ECO:0007669"/>
    <property type="project" value="UniProtKB-SubCell"/>
</dbReference>
<keyword evidence="1" id="KW-0472">Membrane</keyword>
<sequence>MYTTGLGGSYSKTRLRLRGYNQNNITPLLDGISLRDFESGEVNWLLIAPASDALDAIQIQRGLGSSKLVNASVAGTVNFLLRDPFTKYDNYISVESGNNDYRKYSLNLNTGNVDKGFGLNLSLSNTSSAGYFPVQPLMPQVII</sequence>
<dbReference type="SUPFAM" id="SSF56935">
    <property type="entry name" value="Porins"/>
    <property type="match status" value="1"/>
</dbReference>
<dbReference type="InterPro" id="IPR039426">
    <property type="entry name" value="TonB-dep_rcpt-like"/>
</dbReference>
<dbReference type="Gene3D" id="2.170.130.10">
    <property type="entry name" value="TonB-dependent receptor, plug domain"/>
    <property type="match status" value="1"/>
</dbReference>
<protein>
    <recommendedName>
        <fullName evidence="3">TonB-dependent receptor</fullName>
    </recommendedName>
</protein>
<comment type="subcellular location">
    <subcellularLocation>
        <location evidence="1">Cell outer membrane</location>
        <topology evidence="1">Multi-pass membrane protein</topology>
    </subcellularLocation>
</comment>
<dbReference type="PROSITE" id="PS52016">
    <property type="entry name" value="TONB_DEPENDENT_REC_3"/>
    <property type="match status" value="1"/>
</dbReference>
<keyword evidence="1" id="KW-1134">Transmembrane beta strand</keyword>